<organism evidence="1 2">
    <name type="scientific">Fusarium oligoseptatum</name>
    <dbReference type="NCBI Taxonomy" id="2604345"/>
    <lineage>
        <taxon>Eukaryota</taxon>
        <taxon>Fungi</taxon>
        <taxon>Dikarya</taxon>
        <taxon>Ascomycota</taxon>
        <taxon>Pezizomycotina</taxon>
        <taxon>Sordariomycetes</taxon>
        <taxon>Hypocreomycetidae</taxon>
        <taxon>Hypocreales</taxon>
        <taxon>Nectriaceae</taxon>
        <taxon>Fusarium</taxon>
        <taxon>Fusarium solani species complex</taxon>
    </lineage>
</organism>
<dbReference type="EMBL" id="NKCK01000239">
    <property type="protein sequence ID" value="RSL89866.1"/>
    <property type="molecule type" value="Genomic_DNA"/>
</dbReference>
<reference evidence="1 2" key="1">
    <citation type="submission" date="2017-06" db="EMBL/GenBank/DDBJ databases">
        <title>Comparative genomic analysis of Ambrosia Fusariam Clade fungi.</title>
        <authorList>
            <person name="Stajich J.E."/>
            <person name="Carrillo J."/>
            <person name="Kijimoto T."/>
            <person name="Eskalen A."/>
            <person name="O'Donnell K."/>
            <person name="Kasson M."/>
        </authorList>
    </citation>
    <scope>NUCLEOTIDE SEQUENCE [LARGE SCALE GENOMIC DNA]</scope>
    <source>
        <strain evidence="1 2">NRRL62579</strain>
    </source>
</reference>
<comment type="caution">
    <text evidence="1">The sequence shown here is derived from an EMBL/GenBank/DDBJ whole genome shotgun (WGS) entry which is preliminary data.</text>
</comment>
<accession>A0A428SJC8</accession>
<dbReference type="AlphaFoldDB" id="A0A428SJC8"/>
<gene>
    <name evidence="1" type="ORF">CEP52_014778</name>
</gene>
<protein>
    <submittedName>
        <fullName evidence="1">Uncharacterized protein</fullName>
    </submittedName>
</protein>
<proteinExistence type="predicted"/>
<sequence>MFWDCLYSVNMGKARHRTRHISVKVTDFHITGHRVKITHINGEPLDRPISSLFEIRRVHQKALQTAESEPLLSQAEKPSLKIGTDRVAKVLPGTGLYVQTQKTLYIWMLRI</sequence>
<keyword evidence="2" id="KW-1185">Reference proteome</keyword>
<evidence type="ECO:0000313" key="1">
    <source>
        <dbReference type="EMBL" id="RSL89866.1"/>
    </source>
</evidence>
<dbReference type="Proteomes" id="UP000287144">
    <property type="component" value="Unassembled WGS sequence"/>
</dbReference>
<evidence type="ECO:0000313" key="2">
    <source>
        <dbReference type="Proteomes" id="UP000287144"/>
    </source>
</evidence>
<name>A0A428SJC8_9HYPO</name>